<dbReference type="InterPro" id="IPR013917">
    <property type="entry name" value="tRNA_wybutosine-synth"/>
</dbReference>
<evidence type="ECO:0000256" key="9">
    <source>
        <dbReference type="HAMAP-Rule" id="MF_01921"/>
    </source>
</evidence>
<comment type="subunit">
    <text evidence="9">Monomer.</text>
</comment>
<dbReference type="InterPro" id="IPR013785">
    <property type="entry name" value="Aldolase_TIM"/>
</dbReference>
<dbReference type="InterPro" id="IPR023993">
    <property type="entry name" value="TYW1_archaea"/>
</dbReference>
<evidence type="ECO:0000313" key="11">
    <source>
        <dbReference type="EMBL" id="HIP56991.1"/>
    </source>
</evidence>
<keyword evidence="2 9" id="KW-0949">S-adenosyl-L-methionine</keyword>
<dbReference type="EC" id="4.1.3.44" evidence="9"/>
<comment type="subcellular location">
    <subcellularLocation>
        <location evidence="9">Cytoplasm</location>
    </subcellularLocation>
</comment>
<evidence type="ECO:0000256" key="6">
    <source>
        <dbReference type="ARBA" id="ARBA00023014"/>
    </source>
</evidence>
<evidence type="ECO:0000256" key="8">
    <source>
        <dbReference type="ARBA" id="ARBA00049466"/>
    </source>
</evidence>
<dbReference type="InterPro" id="IPR058240">
    <property type="entry name" value="rSAM_sf"/>
</dbReference>
<dbReference type="Pfam" id="PF04055">
    <property type="entry name" value="Radical_SAM"/>
    <property type="match status" value="1"/>
</dbReference>
<feature type="binding site" evidence="9">
    <location>
        <position position="76"/>
    </location>
    <ligand>
        <name>[4Fe-4S] cluster</name>
        <dbReference type="ChEBI" id="CHEBI:49883"/>
        <label>2</label>
        <note>4Fe-4S-S-AdoMet</note>
    </ligand>
</feature>
<dbReference type="PROSITE" id="PS51918">
    <property type="entry name" value="RADICAL_SAM"/>
    <property type="match status" value="1"/>
</dbReference>
<reference evidence="11" key="1">
    <citation type="journal article" date="2020" name="ISME J.">
        <title>Gammaproteobacteria mediating utilization of methyl-, sulfur- and petroleum organic compounds in deep ocean hydrothermal plumes.</title>
        <authorList>
            <person name="Zhou Z."/>
            <person name="Liu Y."/>
            <person name="Pan J."/>
            <person name="Cron B.R."/>
            <person name="Toner B.M."/>
            <person name="Anantharaman K."/>
            <person name="Breier J.A."/>
            <person name="Dick G.J."/>
            <person name="Li M."/>
        </authorList>
    </citation>
    <scope>NUCLEOTIDE SEQUENCE</scope>
    <source>
        <strain evidence="11">SZUA-1435</strain>
    </source>
</reference>
<dbReference type="PANTHER" id="PTHR13930">
    <property type="entry name" value="S-ADENOSYL-L-METHIONINE-DEPENDENT TRNA 4-DEMETHYLWYOSINE SYNTHASE"/>
    <property type="match status" value="1"/>
</dbReference>
<dbReference type="CDD" id="cd01335">
    <property type="entry name" value="Radical_SAM"/>
    <property type="match status" value="1"/>
</dbReference>
<dbReference type="SFLD" id="SFLDS00029">
    <property type="entry name" value="Radical_SAM"/>
    <property type="match status" value="1"/>
</dbReference>
<sequence length="359" mass="42017">MYQKLNNSCVEGYSLLKHAYDILRKQKYHIIGSHSAVKKCYWVHKALVEGKFCYKAKFYGIESHRCIQFSPAILWCWNYCLHCWRYRPYDGTPANTRITLPLPSIDDPRFIVEMAIKEHQRTVSGYKMFSSINKRMYEEARNPKHVAISLTGEATLYPRLDELIYEFHRRGLTTFLVTRGVRPEILANLREEPTQLYVSIEAYNEEHYLRFNNPISPHLWKKTMETLEMLPSFTCPTVVRITLIKSFNMNNEALRQWAAILKRAQPTFIEVKAYMHIGRSTTRLTRNDMPLHSEVREWAEKLAEKLGYNVVSESKPSRVVLLSLLDKPAIRYGNPPISWHDPDYGDEFSGEYGNPEEAI</sequence>
<feature type="binding site" evidence="9">
    <location>
        <position position="66"/>
    </location>
    <ligand>
        <name>[4Fe-4S] cluster</name>
        <dbReference type="ChEBI" id="CHEBI:49883"/>
        <label>1</label>
    </ligand>
</feature>
<feature type="binding site" evidence="9">
    <location>
        <position position="53"/>
    </location>
    <ligand>
        <name>[4Fe-4S] cluster</name>
        <dbReference type="ChEBI" id="CHEBI:49883"/>
        <label>1</label>
    </ligand>
</feature>
<keyword evidence="9" id="KW-0963">Cytoplasm</keyword>
<evidence type="ECO:0000256" key="7">
    <source>
        <dbReference type="ARBA" id="ARBA00023239"/>
    </source>
</evidence>
<evidence type="ECO:0000256" key="1">
    <source>
        <dbReference type="ARBA" id="ARBA00022485"/>
    </source>
</evidence>
<organism evidence="11 12">
    <name type="scientific">Ignisphaera aggregans</name>
    <dbReference type="NCBI Taxonomy" id="334771"/>
    <lineage>
        <taxon>Archaea</taxon>
        <taxon>Thermoproteota</taxon>
        <taxon>Thermoprotei</taxon>
        <taxon>Desulfurococcales</taxon>
        <taxon>Desulfurococcaceae</taxon>
        <taxon>Ignisphaera</taxon>
    </lineage>
</organism>
<feature type="binding site" evidence="9">
    <location>
        <position position="83"/>
    </location>
    <ligand>
        <name>[4Fe-4S] cluster</name>
        <dbReference type="ChEBI" id="CHEBI:49883"/>
        <label>2</label>
        <note>4Fe-4S-S-AdoMet</note>
    </ligand>
</feature>
<comment type="caution">
    <text evidence="11">The sequence shown here is derived from an EMBL/GenBank/DDBJ whole genome shotgun (WGS) entry which is preliminary data.</text>
</comment>
<evidence type="ECO:0000256" key="4">
    <source>
        <dbReference type="ARBA" id="ARBA00022723"/>
    </source>
</evidence>
<dbReference type="AlphaFoldDB" id="A0A832YZ96"/>
<proteinExistence type="inferred from homology"/>
<dbReference type="PANTHER" id="PTHR13930:SF0">
    <property type="entry name" value="S-ADENOSYL-L-METHIONINE-DEPENDENT TRNA 4-DEMETHYLWYOSINE SYNTHASE TYW1-RELATED"/>
    <property type="match status" value="1"/>
</dbReference>
<dbReference type="GO" id="GO:0046872">
    <property type="term" value="F:metal ion binding"/>
    <property type="evidence" value="ECO:0007669"/>
    <property type="project" value="UniProtKB-KW"/>
</dbReference>
<keyword evidence="7 9" id="KW-0456">Lyase</keyword>
<protein>
    <recommendedName>
        <fullName evidence="9">S-adenosyl-L-methionine-dependent tRNA 4-demethylwyosine synthase</fullName>
        <ecNumber evidence="9">4.1.3.44</ecNumber>
    </recommendedName>
    <alternativeName>
        <fullName evidence="9">tRNA wyosine derivatives biosynthesis protein Taw1</fullName>
    </alternativeName>
</protein>
<comment type="function">
    <text evidence="9">Component of the wyosine derivatives biosynthesis pathway that catalyzes the condensation of N-methylguanine with 2 carbon atoms from pyruvate to form the tricyclic 4-demethylwyosine (imG-14) on guanosine-37 of tRNA(Phe).</text>
</comment>
<feature type="domain" description="Radical SAM core" evidence="10">
    <location>
        <begin position="59"/>
        <end position="309"/>
    </location>
</feature>
<name>A0A832YZ96_9CREN</name>
<dbReference type="SUPFAM" id="SSF102114">
    <property type="entry name" value="Radical SAM enzymes"/>
    <property type="match status" value="1"/>
</dbReference>
<keyword evidence="3 9" id="KW-0819">tRNA processing</keyword>
<comment type="similarity">
    <text evidence="9">Belongs to the TYW1 family.</text>
</comment>
<keyword evidence="1 9" id="KW-0004">4Fe-4S</keyword>
<dbReference type="HAMAP" id="MF_01921">
    <property type="entry name" value="TYW1_archaea"/>
    <property type="match status" value="1"/>
</dbReference>
<dbReference type="Gene3D" id="3.20.20.70">
    <property type="entry name" value="Aldolase class I"/>
    <property type="match status" value="1"/>
</dbReference>
<comment type="catalytic activity">
    <reaction evidence="8 9">
        <text>N(1)-methylguanosine(37) in tRNA(Phe) + pyruvate + S-adenosyl-L-methionine = 4-demethylwyosine(37) in tRNA(Phe) + 5'-deoxyadenosine + L-methionine + CO2 + H2O</text>
        <dbReference type="Rhea" id="RHEA:36347"/>
        <dbReference type="Rhea" id="RHEA-COMP:10164"/>
        <dbReference type="Rhea" id="RHEA-COMP:10165"/>
        <dbReference type="ChEBI" id="CHEBI:15361"/>
        <dbReference type="ChEBI" id="CHEBI:15377"/>
        <dbReference type="ChEBI" id="CHEBI:16526"/>
        <dbReference type="ChEBI" id="CHEBI:17319"/>
        <dbReference type="ChEBI" id="CHEBI:57844"/>
        <dbReference type="ChEBI" id="CHEBI:59789"/>
        <dbReference type="ChEBI" id="CHEBI:64315"/>
        <dbReference type="ChEBI" id="CHEBI:73542"/>
        <dbReference type="EC" id="4.1.3.44"/>
    </reaction>
</comment>
<evidence type="ECO:0000256" key="3">
    <source>
        <dbReference type="ARBA" id="ARBA00022694"/>
    </source>
</evidence>
<evidence type="ECO:0000259" key="10">
    <source>
        <dbReference type="PROSITE" id="PS51918"/>
    </source>
</evidence>
<keyword evidence="5 9" id="KW-0408">Iron</keyword>
<dbReference type="Proteomes" id="UP000605805">
    <property type="component" value="Unassembled WGS sequence"/>
</dbReference>
<dbReference type="NCBIfam" id="TIGR03972">
    <property type="entry name" value="rSAM_TYW1"/>
    <property type="match status" value="1"/>
</dbReference>
<gene>
    <name evidence="9" type="primary">taw1</name>
    <name evidence="11" type="ORF">EYH02_02835</name>
</gene>
<dbReference type="InterPro" id="IPR007197">
    <property type="entry name" value="rSAM"/>
</dbReference>
<feature type="binding site" evidence="9">
    <location>
        <position position="40"/>
    </location>
    <ligand>
        <name>[4Fe-4S] cluster</name>
        <dbReference type="ChEBI" id="CHEBI:49883"/>
        <label>1</label>
    </ligand>
</feature>
<evidence type="ECO:0000256" key="2">
    <source>
        <dbReference type="ARBA" id="ARBA00022691"/>
    </source>
</evidence>
<evidence type="ECO:0000256" key="5">
    <source>
        <dbReference type="ARBA" id="ARBA00023004"/>
    </source>
</evidence>
<dbReference type="GO" id="GO:0008033">
    <property type="term" value="P:tRNA processing"/>
    <property type="evidence" value="ECO:0007669"/>
    <property type="project" value="UniProtKB-UniRule"/>
</dbReference>
<evidence type="ECO:0000313" key="12">
    <source>
        <dbReference type="Proteomes" id="UP000605805"/>
    </source>
</evidence>
<dbReference type="Pfam" id="PF08608">
    <property type="entry name" value="Wyosine_form"/>
    <property type="match status" value="1"/>
</dbReference>
<dbReference type="GO" id="GO:0051539">
    <property type="term" value="F:4 iron, 4 sulfur cluster binding"/>
    <property type="evidence" value="ECO:0007669"/>
    <property type="project" value="UniProtKB-UniRule"/>
</dbReference>
<dbReference type="GO" id="GO:0005737">
    <property type="term" value="C:cytoplasm"/>
    <property type="evidence" value="ECO:0007669"/>
    <property type="project" value="UniProtKB-SubCell"/>
</dbReference>
<comment type="cofactor">
    <cofactor evidence="9">
        <name>[4Fe-4S] cluster</name>
        <dbReference type="ChEBI" id="CHEBI:49883"/>
    </cofactor>
    <text evidence="9">Binds 2 [4Fe-4S] clusters. Binds 1 [4Fe-4S] cluster coordinated with 3 cysteines and an exchangeable S-adenosyl-L-methionine.</text>
</comment>
<feature type="binding site" evidence="9">
    <location>
        <position position="80"/>
    </location>
    <ligand>
        <name>[4Fe-4S] cluster</name>
        <dbReference type="ChEBI" id="CHEBI:49883"/>
        <label>2</label>
        <note>4Fe-4S-S-AdoMet</note>
    </ligand>
</feature>
<keyword evidence="4 9" id="KW-0479">Metal-binding</keyword>
<dbReference type="SFLD" id="SFLDG01071">
    <property type="entry name" value="tRNA_wybutosine-synthesizing"/>
    <property type="match status" value="1"/>
</dbReference>
<dbReference type="GO" id="GO:0102521">
    <property type="term" value="F:tRNA-4-demethylwyosine synthase activity"/>
    <property type="evidence" value="ECO:0007669"/>
    <property type="project" value="UniProtKB-EC"/>
</dbReference>
<dbReference type="InterPro" id="IPR034556">
    <property type="entry name" value="tRNA_wybutosine-synthase"/>
</dbReference>
<dbReference type="EMBL" id="DQTV01000050">
    <property type="protein sequence ID" value="HIP56991.1"/>
    <property type="molecule type" value="Genomic_DNA"/>
</dbReference>
<accession>A0A832YZ96</accession>
<dbReference type="SFLD" id="SFLDF00284">
    <property type="entry name" value="tRNA_wybutosine-synthesizing"/>
    <property type="match status" value="1"/>
</dbReference>
<keyword evidence="6 9" id="KW-0411">Iron-sulfur</keyword>